<accession>A0ABV7TUY9</accession>
<dbReference type="CDD" id="cd01949">
    <property type="entry name" value="GGDEF"/>
    <property type="match status" value="1"/>
</dbReference>
<comment type="caution">
    <text evidence="6">The sequence shown here is derived from an EMBL/GenBank/DDBJ whole genome shotgun (WGS) entry which is preliminary data.</text>
</comment>
<dbReference type="SMART" id="SM00091">
    <property type="entry name" value="PAS"/>
    <property type="match status" value="2"/>
</dbReference>
<dbReference type="SUPFAM" id="SSF55785">
    <property type="entry name" value="PYP-like sensor domain (PAS domain)"/>
    <property type="match status" value="2"/>
</dbReference>
<dbReference type="PANTHER" id="PTHR44757">
    <property type="entry name" value="DIGUANYLATE CYCLASE DGCP"/>
    <property type="match status" value="1"/>
</dbReference>
<sequence length="927" mass="105124">MIRTLSEYLLSWRLTPVLLSCQLALLLWWQWLGWPHAHGAWLMLPLSALWLGLLYRRQCWRLQQLARRAGAQAEGALLERLPEAPGDATSALASACNRLAAQLQRARQGENHGRHFADMLLQAMPMPVFYKDLQGRYLGCNEAFARVIGQSRHAIRGKSAEELWGRRLAQVHQQHDEALLQGAARQDYHGQLRDQYGACRQVIFSKNVFYGEDGKLAGIIGAWNDVSELRQAESRLRLLAGVFKHSHEGIAITDARGRILDANRALCQISGYQREALQEVRLQDFCSARHEPAFYDAILQQLQADGHWQGEVWARRHDGEPYPVLLSISSVPDADGTLRNYIAIFTDIRVLKEQEQRLDQLAQHDALTQLPNRAQLAARMQQSMARAQGNGLLLAVCFMDLDGFKRVNDRHGQQLGDQLLIQVAGRLRDALRGSDTVARLGGDEFALVLTDLPDLEACHSSLQRLLDIIAQPYELSGMQLQISASIGVALYPQDEHDPDTLLRHADQAMYQVKEQGRNGYRLFDAEHDKRRRSRKESLVRLRQALEQGELRLYYQPKVNMRNGKVVGAEALLRWHHPQHGVLAPGAFLADIEDSELDIPLGEWVIRTALAQMQEWRARGLLLGISVNISAFHLQQPDFARRMAVLLQEYPQLPRDMLEIEVLESTALSDLERVIALMRDCQALGVRFALDDFGTGYSSLLYLKRLPADKLKIDQSFIRNMHEDTDDLAIVQGIIGLSGAFNRHLVAEGVETDEHGKLLLYLGCEVAQGYGIARPMPADHFFDWVRRWQGNPHWEFAARQRWTQQDIALFRLELAYRATLGRLLELAAGDGKPGDWDAASYAEFAGWYLEEGQRGYGHHPRYRELGELLQAIGSHSFQLWQAMQQHDQQAVAAEVPELLRLRETLTEAVRSLLPGHSMADERNAFFDL</sequence>
<dbReference type="RefSeq" id="WP_390279265.1">
    <property type="nucleotide sequence ID" value="NZ_JBHRYH010000021.1"/>
</dbReference>
<evidence type="ECO:0000259" key="3">
    <source>
        <dbReference type="PROSITE" id="PS50883"/>
    </source>
</evidence>
<evidence type="ECO:0000313" key="6">
    <source>
        <dbReference type="EMBL" id="MFC3626520.1"/>
    </source>
</evidence>
<dbReference type="Pfam" id="PF13426">
    <property type="entry name" value="PAS_9"/>
    <property type="match status" value="1"/>
</dbReference>
<proteinExistence type="predicted"/>
<evidence type="ECO:0000259" key="5">
    <source>
        <dbReference type="PROSITE" id="PS50887"/>
    </source>
</evidence>
<reference evidence="7" key="1">
    <citation type="journal article" date="2019" name="Int. J. Syst. Evol. Microbiol.">
        <title>The Global Catalogue of Microorganisms (GCM) 10K type strain sequencing project: providing services to taxonomists for standard genome sequencing and annotation.</title>
        <authorList>
            <consortium name="The Broad Institute Genomics Platform"/>
            <consortium name="The Broad Institute Genome Sequencing Center for Infectious Disease"/>
            <person name="Wu L."/>
            <person name="Ma J."/>
        </authorList>
    </citation>
    <scope>NUCLEOTIDE SEQUENCE [LARGE SCALE GENOMIC DNA]</scope>
    <source>
        <strain evidence="7">KCTC 42195</strain>
    </source>
</reference>
<organism evidence="6 7">
    <name type="scientific">Vogesella amnigena</name>
    <dbReference type="NCBI Taxonomy" id="1507449"/>
    <lineage>
        <taxon>Bacteria</taxon>
        <taxon>Pseudomonadati</taxon>
        <taxon>Pseudomonadota</taxon>
        <taxon>Betaproteobacteria</taxon>
        <taxon>Neisseriales</taxon>
        <taxon>Chromobacteriaceae</taxon>
        <taxon>Vogesella</taxon>
    </lineage>
</organism>
<dbReference type="SMART" id="SM00052">
    <property type="entry name" value="EAL"/>
    <property type="match status" value="1"/>
</dbReference>
<feature type="domain" description="PAS" evidence="1">
    <location>
        <begin position="235"/>
        <end position="277"/>
    </location>
</feature>
<dbReference type="PROSITE" id="PS50887">
    <property type="entry name" value="GGDEF"/>
    <property type="match status" value="1"/>
</dbReference>
<dbReference type="InterPro" id="IPR003660">
    <property type="entry name" value="HAMP_dom"/>
</dbReference>
<name>A0ABV7TUY9_9NEIS</name>
<dbReference type="InterPro" id="IPR035965">
    <property type="entry name" value="PAS-like_dom_sf"/>
</dbReference>
<evidence type="ECO:0000259" key="2">
    <source>
        <dbReference type="PROSITE" id="PS50113"/>
    </source>
</evidence>
<feature type="domain" description="HAMP" evidence="4">
    <location>
        <begin position="56"/>
        <end position="108"/>
    </location>
</feature>
<dbReference type="Pfam" id="PF00563">
    <property type="entry name" value="EAL"/>
    <property type="match status" value="1"/>
</dbReference>
<dbReference type="Pfam" id="PF08448">
    <property type="entry name" value="PAS_4"/>
    <property type="match status" value="1"/>
</dbReference>
<dbReference type="Pfam" id="PF00990">
    <property type="entry name" value="GGDEF"/>
    <property type="match status" value="1"/>
</dbReference>
<evidence type="ECO:0000259" key="4">
    <source>
        <dbReference type="PROSITE" id="PS50885"/>
    </source>
</evidence>
<feature type="domain" description="PAC" evidence="2">
    <location>
        <begin position="308"/>
        <end position="360"/>
    </location>
</feature>
<dbReference type="NCBIfam" id="TIGR00229">
    <property type="entry name" value="sensory_box"/>
    <property type="match status" value="2"/>
</dbReference>
<dbReference type="InterPro" id="IPR001633">
    <property type="entry name" value="EAL_dom"/>
</dbReference>
<feature type="domain" description="GGDEF" evidence="5">
    <location>
        <begin position="392"/>
        <end position="525"/>
    </location>
</feature>
<dbReference type="EMBL" id="JBHRYH010000021">
    <property type="protein sequence ID" value="MFC3626520.1"/>
    <property type="molecule type" value="Genomic_DNA"/>
</dbReference>
<dbReference type="PANTHER" id="PTHR44757:SF2">
    <property type="entry name" value="BIOFILM ARCHITECTURE MAINTENANCE PROTEIN MBAA"/>
    <property type="match status" value="1"/>
</dbReference>
<dbReference type="PROSITE" id="PS50885">
    <property type="entry name" value="HAMP"/>
    <property type="match status" value="1"/>
</dbReference>
<dbReference type="InterPro" id="IPR052155">
    <property type="entry name" value="Biofilm_reg_signaling"/>
</dbReference>
<dbReference type="InterPro" id="IPR043128">
    <property type="entry name" value="Rev_trsase/Diguanyl_cyclase"/>
</dbReference>
<feature type="domain" description="PAC" evidence="2">
    <location>
        <begin position="186"/>
        <end position="238"/>
    </location>
</feature>
<dbReference type="PROSITE" id="PS50883">
    <property type="entry name" value="EAL"/>
    <property type="match status" value="1"/>
</dbReference>
<dbReference type="InterPro" id="IPR001610">
    <property type="entry name" value="PAC"/>
</dbReference>
<dbReference type="SUPFAM" id="SSF55073">
    <property type="entry name" value="Nucleotide cyclase"/>
    <property type="match status" value="1"/>
</dbReference>
<keyword evidence="7" id="KW-1185">Reference proteome</keyword>
<dbReference type="Gene3D" id="3.20.20.450">
    <property type="entry name" value="EAL domain"/>
    <property type="match status" value="1"/>
</dbReference>
<dbReference type="NCBIfam" id="TIGR00254">
    <property type="entry name" value="GGDEF"/>
    <property type="match status" value="1"/>
</dbReference>
<dbReference type="InterPro" id="IPR000700">
    <property type="entry name" value="PAS-assoc_C"/>
</dbReference>
<dbReference type="InterPro" id="IPR013656">
    <property type="entry name" value="PAS_4"/>
</dbReference>
<dbReference type="SMART" id="SM00267">
    <property type="entry name" value="GGDEF"/>
    <property type="match status" value="1"/>
</dbReference>
<dbReference type="Gene3D" id="3.30.450.20">
    <property type="entry name" value="PAS domain"/>
    <property type="match status" value="2"/>
</dbReference>
<dbReference type="PROSITE" id="PS50112">
    <property type="entry name" value="PAS"/>
    <property type="match status" value="2"/>
</dbReference>
<evidence type="ECO:0000313" key="7">
    <source>
        <dbReference type="Proteomes" id="UP001595636"/>
    </source>
</evidence>
<dbReference type="CDD" id="cd01948">
    <property type="entry name" value="EAL"/>
    <property type="match status" value="1"/>
</dbReference>
<dbReference type="InterPro" id="IPR000160">
    <property type="entry name" value="GGDEF_dom"/>
</dbReference>
<dbReference type="Proteomes" id="UP001595636">
    <property type="component" value="Unassembled WGS sequence"/>
</dbReference>
<evidence type="ECO:0000259" key="1">
    <source>
        <dbReference type="PROSITE" id="PS50112"/>
    </source>
</evidence>
<dbReference type="PROSITE" id="PS50113">
    <property type="entry name" value="PAC"/>
    <property type="match status" value="2"/>
</dbReference>
<feature type="domain" description="EAL" evidence="3">
    <location>
        <begin position="534"/>
        <end position="788"/>
    </location>
</feature>
<dbReference type="SMART" id="SM00086">
    <property type="entry name" value="PAC"/>
    <property type="match status" value="2"/>
</dbReference>
<dbReference type="SUPFAM" id="SSF141868">
    <property type="entry name" value="EAL domain-like"/>
    <property type="match status" value="1"/>
</dbReference>
<feature type="domain" description="PAS" evidence="1">
    <location>
        <begin position="120"/>
        <end position="191"/>
    </location>
</feature>
<dbReference type="InterPro" id="IPR035919">
    <property type="entry name" value="EAL_sf"/>
</dbReference>
<dbReference type="InterPro" id="IPR000014">
    <property type="entry name" value="PAS"/>
</dbReference>
<gene>
    <name evidence="6" type="ORF">ACFOKJ_10355</name>
</gene>
<protein>
    <submittedName>
        <fullName evidence="6">EAL domain-containing protein</fullName>
    </submittedName>
</protein>
<dbReference type="CDD" id="cd00130">
    <property type="entry name" value="PAS"/>
    <property type="match status" value="2"/>
</dbReference>
<dbReference type="InterPro" id="IPR029787">
    <property type="entry name" value="Nucleotide_cyclase"/>
</dbReference>
<dbReference type="Gene3D" id="3.30.70.270">
    <property type="match status" value="1"/>
</dbReference>